<feature type="compositionally biased region" description="Polar residues" evidence="6">
    <location>
        <begin position="105"/>
        <end position="119"/>
    </location>
</feature>
<keyword evidence="1" id="KW-0479">Metal-binding</keyword>
<feature type="compositionally biased region" description="Basic and acidic residues" evidence="6">
    <location>
        <begin position="35"/>
        <end position="52"/>
    </location>
</feature>
<feature type="compositionally biased region" description="Basic residues" evidence="6">
    <location>
        <begin position="1"/>
        <end position="17"/>
    </location>
</feature>
<dbReference type="PRINTS" id="PR00449">
    <property type="entry name" value="RASTRNSFRMNG"/>
</dbReference>
<dbReference type="SMART" id="SM00175">
    <property type="entry name" value="RAB"/>
    <property type="match status" value="1"/>
</dbReference>
<feature type="compositionally biased region" description="Basic and acidic residues" evidence="6">
    <location>
        <begin position="583"/>
        <end position="605"/>
    </location>
</feature>
<dbReference type="PROSITE" id="PS00018">
    <property type="entry name" value="EF_HAND_1"/>
    <property type="match status" value="1"/>
</dbReference>
<feature type="compositionally biased region" description="Polar residues" evidence="6">
    <location>
        <begin position="176"/>
        <end position="200"/>
    </location>
</feature>
<evidence type="ECO:0000259" key="7">
    <source>
        <dbReference type="PROSITE" id="PS50222"/>
    </source>
</evidence>
<dbReference type="InterPro" id="IPR001806">
    <property type="entry name" value="Small_GTPase"/>
</dbReference>
<feature type="compositionally biased region" description="Polar residues" evidence="6">
    <location>
        <begin position="249"/>
        <end position="258"/>
    </location>
</feature>
<feature type="compositionally biased region" description="Basic and acidic residues" evidence="6">
    <location>
        <begin position="70"/>
        <end position="81"/>
    </location>
</feature>
<dbReference type="SMART" id="SM00173">
    <property type="entry name" value="RAS"/>
    <property type="match status" value="1"/>
</dbReference>
<feature type="compositionally biased region" description="Basic and acidic residues" evidence="6">
    <location>
        <begin position="618"/>
        <end position="647"/>
    </location>
</feature>
<dbReference type="GeneID" id="102698070"/>
<reference evidence="9" key="1">
    <citation type="submission" date="2011-12" db="EMBL/GenBank/DDBJ databases">
        <title>The Draft Genome of Lepisosteus oculatus.</title>
        <authorList>
            <consortium name="The Broad Institute Genome Assembly &amp; Analysis Group"/>
            <consortium name="Computational R&amp;D Group"/>
            <consortium name="and Sequencing Platform"/>
            <person name="Di Palma F."/>
            <person name="Alfoldi J."/>
            <person name="Johnson J."/>
            <person name="Berlin A."/>
            <person name="Gnerre S."/>
            <person name="Jaffe D."/>
            <person name="MacCallum I."/>
            <person name="Young S."/>
            <person name="Walker B.J."/>
            <person name="Lander E.S."/>
            <person name="Lindblad-Toh K."/>
        </authorList>
    </citation>
    <scope>NUCLEOTIDE SEQUENCE [LARGE SCALE GENOMIC DNA]</scope>
</reference>
<feature type="compositionally biased region" description="Polar residues" evidence="6">
    <location>
        <begin position="1179"/>
        <end position="1189"/>
    </location>
</feature>
<sequence>MSDRRKSRRMGSSRKGLRNLTGKERPEEGLETLGEEERGESKEAGPVGKEKSSTPTSMPGQSESLTASTEPKHSQSSEPKKSASAGWLHQSESSVPSAISVDTRPLTQVRQSEPPLQQQEAEHEVSSLSERKRKLGSTRRGLRGRQRGRVGEESPDELGEESEERSEGGAEHTGRETTASVVVLHQSETSLPSEDTQSIALSLELHQPQTSMLNEEPEKPPKSPKLSQSVSPVPTEETILTGKHHQLLGSESGNTATTHHADQSENSVHSDREHPSAQALELHPGQLTISELEDMVSTPQHQSPENPPDSTALITGPPPQAQDSDATLDKEHHPALDYSSHILEPEIMMDIDKPEDTIPVDQPGSTENNRSDDSSTSALENSQLLTSRLLVEENELPVTSFPADPQGPGHTPEATVSDICDQKVPWMNQPSLSPASPEEPRVTSLTLELLRSDSSANADKVEGALHCEGEVEGATDVLLLHQSLDSTSVDQTKQSESSNSIESEKDTTPDLLHHQSKHSVQQGAEEQEQGAPHLGKKKKMGSTRKVRRGQQTGHEREGSPEQLREETGEGAKEVLGGMAEGEVGLKLERDGAELEDVVRERETCEKLGNAEVEPEEREEIRAEGVLGKEPHEKTTGRRAESGYREGEGQTPHDSQGNSTSEQVDSQSQTSGLLLEENELSVTTLPGDPQGPNHTPEAIMSDIFDQKVDSGNLSSDDKPQQSQSLAPSEKTEGTSHTHSHPPSQASEIPKEDSHKAPSLKERKKKLGSTRKGRTTGKGLGGVSDDGEEREMWQEREEERGRGAEESRNEVIERSQQDKGQEEGEAAGEREMITAEHLEMTGRQEAQDSTPVIDSQPSLNPELSRNAEDSVPSKEPHAAELSKPLKAEEEGSREHAAPAERRKKMGSSRRGLRAQPGLHGNSEGGKWERGLGQIMEKSGEENAEIMDILQKIQEIFHSWDREEKGFITREDMQELGGELGLSARELQQVFDGLDRDGDGLVTHQDFGTGIREFLESQKNPKSTPVALVYRSQSSVLPEDVDDEERQHFLSMMDNLGAHNLLQDQSEIWKLWEELRHNEPHLLSNLEEFVSKVTAQIRAAQQEKETLELTLKKRILEHNQGVQQLYEEMEHQISQEKERVRSESFKKSRTQRTELQRELEKKTSEMQSLIEVQNELEDSLHQLRSQQRQTSSENKELRRTNRELEGQLERIRAQLQEAQSRVRDMRSSVAQHQPRFPAAVEARDAEQSFRELKTASRPEMADSKCTVWDEKESSCRKPAELLRAGSELGKYLAQEPPAGRPPDVKVPTDWTSGHRTRVISIEEDPLPDLIAQSQTGRLLEGEVLWEEEEKKAREEERGAQSGWTPPLSGPERLYNVVMVGDSSVGKTCFLKRFQSGVFSADHCATIGMDSCIQKLTLDGRRIDLQLWDTAGQERYHSITKQFLRKASAVVVMYDIGSARSFATVRYWITCIQEGAADNVVILLLGNKSDNFTTREVPPQEGERLAREYSIQFLECSAASGYNVTSSMETLARMLSDREEQGQDDMVTLKEPPKKKSGCC</sequence>
<dbReference type="HOGENOM" id="CLU_246140_0_0_1"/>
<feature type="compositionally biased region" description="Polar residues" evidence="6">
    <location>
        <begin position="486"/>
        <end position="501"/>
    </location>
</feature>
<dbReference type="InterPro" id="IPR050227">
    <property type="entry name" value="Rab"/>
</dbReference>
<dbReference type="GO" id="GO:0005525">
    <property type="term" value="F:GTP binding"/>
    <property type="evidence" value="ECO:0000318"/>
    <property type="project" value="GO_Central"/>
</dbReference>
<dbReference type="InParanoid" id="W5N467"/>
<dbReference type="Bgee" id="ENSLOCG00000012526">
    <property type="expression patterns" value="Expressed in mesonephros and 11 other cell types or tissues"/>
</dbReference>
<evidence type="ECO:0000256" key="4">
    <source>
        <dbReference type="ARBA" id="ARBA00023134"/>
    </source>
</evidence>
<protein>
    <submittedName>
        <fullName evidence="8">RAB44, member RAS oncogene family</fullName>
    </submittedName>
</protein>
<dbReference type="PROSITE" id="PS50222">
    <property type="entry name" value="EF_HAND_2"/>
    <property type="match status" value="1"/>
</dbReference>
<dbReference type="OrthoDB" id="10685353at2759"/>
<feature type="compositionally biased region" description="Basic and acidic residues" evidence="6">
    <location>
        <begin position="747"/>
        <end position="759"/>
    </location>
</feature>
<dbReference type="GO" id="GO:0003924">
    <property type="term" value="F:GTPase activity"/>
    <property type="evidence" value="ECO:0000318"/>
    <property type="project" value="GO_Central"/>
</dbReference>
<keyword evidence="9" id="KW-1185">Reference proteome</keyword>
<dbReference type="EMBL" id="AHAT01016599">
    <property type="status" value="NOT_ANNOTATED_CDS"/>
    <property type="molecule type" value="Genomic_DNA"/>
</dbReference>
<feature type="compositionally biased region" description="Basic and acidic residues" evidence="6">
    <location>
        <begin position="165"/>
        <end position="175"/>
    </location>
</feature>
<dbReference type="CDD" id="cd00154">
    <property type="entry name" value="Rab"/>
    <property type="match status" value="1"/>
</dbReference>
<dbReference type="GO" id="GO:0016192">
    <property type="term" value="P:vesicle-mediated transport"/>
    <property type="evidence" value="ECO:0000318"/>
    <property type="project" value="GO_Central"/>
</dbReference>
<feature type="domain" description="EF-hand" evidence="7">
    <location>
        <begin position="979"/>
        <end position="1014"/>
    </location>
</feature>
<feature type="compositionally biased region" description="Polar residues" evidence="6">
    <location>
        <begin position="845"/>
        <end position="861"/>
    </location>
</feature>
<evidence type="ECO:0000256" key="3">
    <source>
        <dbReference type="ARBA" id="ARBA00022837"/>
    </source>
</evidence>
<dbReference type="InterPro" id="IPR018247">
    <property type="entry name" value="EF_Hand_1_Ca_BS"/>
</dbReference>
<dbReference type="PROSITE" id="PS51421">
    <property type="entry name" value="RAS"/>
    <property type="match status" value="1"/>
</dbReference>
<reference evidence="8" key="2">
    <citation type="submission" date="2025-08" db="UniProtKB">
        <authorList>
            <consortium name="Ensembl"/>
        </authorList>
    </citation>
    <scope>IDENTIFICATION</scope>
</reference>
<dbReference type="Pfam" id="PF00071">
    <property type="entry name" value="Ras"/>
    <property type="match status" value="1"/>
</dbReference>
<dbReference type="SMART" id="SM00176">
    <property type="entry name" value="RAN"/>
    <property type="match status" value="1"/>
</dbReference>
<feature type="compositionally biased region" description="Polar residues" evidence="6">
    <location>
        <begin position="53"/>
        <end position="69"/>
    </location>
</feature>
<evidence type="ECO:0000313" key="9">
    <source>
        <dbReference type="Proteomes" id="UP000018468"/>
    </source>
</evidence>
<feature type="compositionally biased region" description="Basic residues" evidence="6">
    <location>
        <begin position="899"/>
        <end position="910"/>
    </location>
</feature>
<dbReference type="PROSITE" id="PS51419">
    <property type="entry name" value="RAB"/>
    <property type="match status" value="1"/>
</dbReference>
<dbReference type="OMA" id="PVASHAM"/>
<feature type="compositionally biased region" description="Basic and acidic residues" evidence="6">
    <location>
        <begin position="502"/>
        <end position="513"/>
    </location>
</feature>
<keyword evidence="5" id="KW-0449">Lipoprotein</keyword>
<feature type="compositionally biased region" description="Polar residues" evidence="6">
    <location>
        <begin position="363"/>
        <end position="383"/>
    </location>
</feature>
<dbReference type="InterPro" id="IPR011992">
    <property type="entry name" value="EF-hand-dom_pair"/>
</dbReference>
<feature type="compositionally biased region" description="Basic and acidic residues" evidence="6">
    <location>
        <begin position="863"/>
        <end position="898"/>
    </location>
</feature>
<dbReference type="InterPro" id="IPR002048">
    <property type="entry name" value="EF_hand_dom"/>
</dbReference>
<dbReference type="Gene3D" id="3.40.50.300">
    <property type="entry name" value="P-loop containing nucleotide triphosphate hydrolases"/>
    <property type="match status" value="1"/>
</dbReference>
<name>W5N467_LEPOC</name>
<dbReference type="FunFam" id="3.40.50.300:FF:001129">
    <property type="entry name" value="ras-related protein Rab-44 isoform X2"/>
    <property type="match status" value="1"/>
</dbReference>
<feature type="compositionally biased region" description="Basic and acidic residues" evidence="6">
    <location>
        <begin position="788"/>
        <end position="844"/>
    </location>
</feature>
<organism evidence="8 9">
    <name type="scientific">Lepisosteus oculatus</name>
    <name type="common">Spotted gar</name>
    <dbReference type="NCBI Taxonomy" id="7918"/>
    <lineage>
        <taxon>Eukaryota</taxon>
        <taxon>Metazoa</taxon>
        <taxon>Chordata</taxon>
        <taxon>Craniata</taxon>
        <taxon>Vertebrata</taxon>
        <taxon>Euteleostomi</taxon>
        <taxon>Actinopterygii</taxon>
        <taxon>Neopterygii</taxon>
        <taxon>Holostei</taxon>
        <taxon>Semionotiformes</taxon>
        <taxon>Lepisosteidae</taxon>
        <taxon>Lepisosteus</taxon>
    </lineage>
</organism>
<feature type="compositionally biased region" description="Basic residues" evidence="6">
    <location>
        <begin position="131"/>
        <end position="148"/>
    </location>
</feature>
<feature type="compositionally biased region" description="Basic and acidic residues" evidence="6">
    <location>
        <begin position="553"/>
        <end position="572"/>
    </location>
</feature>
<dbReference type="SUPFAM" id="SSF47473">
    <property type="entry name" value="EF-hand"/>
    <property type="match status" value="1"/>
</dbReference>
<dbReference type="SMART" id="SM00054">
    <property type="entry name" value="EFh"/>
    <property type="match status" value="2"/>
</dbReference>
<dbReference type="CDD" id="cd00051">
    <property type="entry name" value="EFh"/>
    <property type="match status" value="1"/>
</dbReference>
<evidence type="ECO:0000256" key="6">
    <source>
        <dbReference type="SAM" id="MobiDB-lite"/>
    </source>
</evidence>
<feature type="region of interest" description="Disordered" evidence="6">
    <location>
        <begin position="486"/>
        <end position="927"/>
    </location>
</feature>
<feature type="compositionally biased region" description="Basic residues" evidence="6">
    <location>
        <begin position="760"/>
        <end position="773"/>
    </location>
</feature>
<dbReference type="InterPro" id="IPR027417">
    <property type="entry name" value="P-loop_NTPase"/>
</dbReference>
<dbReference type="Ensembl" id="ENSLOCT00000015455.1">
    <property type="protein sequence ID" value="ENSLOCP00000015426.1"/>
    <property type="gene ID" value="ENSLOCG00000012526.1"/>
</dbReference>
<feature type="compositionally biased region" description="Low complexity" evidence="6">
    <location>
        <begin position="224"/>
        <end position="234"/>
    </location>
</feature>
<accession>W5N467</accession>
<feature type="region of interest" description="Disordered" evidence="6">
    <location>
        <begin position="1179"/>
        <end position="1202"/>
    </location>
</feature>
<keyword evidence="4" id="KW-0342">GTP-binding</keyword>
<dbReference type="Proteomes" id="UP000018468">
    <property type="component" value="Linkage group LG3"/>
</dbReference>
<keyword evidence="2" id="KW-0547">Nucleotide-binding</keyword>
<dbReference type="PANTHER" id="PTHR47977">
    <property type="entry name" value="RAS-RELATED PROTEIN RAB"/>
    <property type="match status" value="1"/>
</dbReference>
<feature type="compositionally biased region" description="Basic and acidic residues" evidence="6">
    <location>
        <begin position="259"/>
        <end position="275"/>
    </location>
</feature>
<proteinExistence type="predicted"/>
<feature type="compositionally biased region" description="Basic residues" evidence="6">
    <location>
        <begin position="534"/>
        <end position="548"/>
    </location>
</feature>
<feature type="compositionally biased region" description="Polar residues" evidence="6">
    <location>
        <begin position="708"/>
        <end position="725"/>
    </location>
</feature>
<dbReference type="STRING" id="7918.ENSLOCP00000015426"/>
<dbReference type="GeneTree" id="ENSGT00440000033504"/>
<evidence type="ECO:0000256" key="5">
    <source>
        <dbReference type="ARBA" id="ARBA00023288"/>
    </source>
</evidence>
<dbReference type="eggNOG" id="KOG0078">
    <property type="taxonomic scope" value="Eukaryota"/>
</dbReference>
<feature type="compositionally biased region" description="Polar residues" evidence="6">
    <location>
        <begin position="651"/>
        <end position="671"/>
    </location>
</feature>
<evidence type="ECO:0000256" key="2">
    <source>
        <dbReference type="ARBA" id="ARBA00022741"/>
    </source>
</evidence>
<evidence type="ECO:0000313" key="8">
    <source>
        <dbReference type="Ensembl" id="ENSLOCP00000015426.1"/>
    </source>
</evidence>
<feature type="region of interest" description="Disordered" evidence="6">
    <location>
        <begin position="1"/>
        <end position="383"/>
    </location>
</feature>
<dbReference type="EMBL" id="AHAT01016598">
    <property type="status" value="NOT_ANNOTATED_CDS"/>
    <property type="molecule type" value="Genomic_DNA"/>
</dbReference>
<feature type="region of interest" description="Disordered" evidence="6">
    <location>
        <begin position="1534"/>
        <end position="1556"/>
    </location>
</feature>
<feature type="compositionally biased region" description="Polar residues" evidence="6">
    <location>
        <begin position="735"/>
        <end position="745"/>
    </location>
</feature>
<feature type="compositionally biased region" description="Polar residues" evidence="6">
    <location>
        <begin position="297"/>
        <end position="313"/>
    </location>
</feature>
<reference evidence="8" key="3">
    <citation type="submission" date="2025-09" db="UniProtKB">
        <authorList>
            <consortium name="Ensembl"/>
        </authorList>
    </citation>
    <scope>IDENTIFICATION</scope>
</reference>
<feature type="compositionally biased region" description="Basic and acidic residues" evidence="6">
    <location>
        <begin position="1190"/>
        <end position="1202"/>
    </location>
</feature>
<dbReference type="SUPFAM" id="SSF52540">
    <property type="entry name" value="P-loop containing nucleoside triphosphate hydrolases"/>
    <property type="match status" value="1"/>
</dbReference>
<feature type="region of interest" description="Disordered" evidence="6">
    <location>
        <begin position="1133"/>
        <end position="1160"/>
    </location>
</feature>
<dbReference type="GO" id="GO:0005509">
    <property type="term" value="F:calcium ion binding"/>
    <property type="evidence" value="ECO:0007669"/>
    <property type="project" value="InterPro"/>
</dbReference>
<evidence type="ECO:0000256" key="1">
    <source>
        <dbReference type="ARBA" id="ARBA00022723"/>
    </source>
</evidence>
<keyword evidence="3" id="KW-0106">Calcium</keyword>
<dbReference type="PROSITE" id="PS51420">
    <property type="entry name" value="RHO"/>
    <property type="match status" value="1"/>
</dbReference>
<dbReference type="InterPro" id="IPR005225">
    <property type="entry name" value="Small_GTP-bd"/>
</dbReference>
<feature type="compositionally biased region" description="Basic and acidic residues" evidence="6">
    <location>
        <begin position="1534"/>
        <end position="1550"/>
    </location>
</feature>
<dbReference type="SMART" id="SM00174">
    <property type="entry name" value="RHO"/>
    <property type="match status" value="1"/>
</dbReference>
<feature type="compositionally biased region" description="Acidic residues" evidence="6">
    <location>
        <begin position="153"/>
        <end position="164"/>
    </location>
</feature>
<dbReference type="Gene3D" id="1.10.238.10">
    <property type="entry name" value="EF-hand"/>
    <property type="match status" value="1"/>
</dbReference>
<dbReference type="NCBIfam" id="TIGR00231">
    <property type="entry name" value="small_GTP"/>
    <property type="match status" value="1"/>
</dbReference>